<dbReference type="AlphaFoldDB" id="A0A2A4T3D1"/>
<evidence type="ECO:0000313" key="3">
    <source>
        <dbReference type="Proteomes" id="UP000218113"/>
    </source>
</evidence>
<feature type="chain" id="PRO_5012314190" evidence="1">
    <location>
        <begin position="22"/>
        <end position="145"/>
    </location>
</feature>
<comment type="caution">
    <text evidence="2">The sequence shown here is derived from an EMBL/GenBank/DDBJ whole genome shotgun (WGS) entry which is preliminary data.</text>
</comment>
<name>A0A2A4T3D1_9DELT</name>
<evidence type="ECO:0000313" key="2">
    <source>
        <dbReference type="EMBL" id="PCI28002.1"/>
    </source>
</evidence>
<organism evidence="2 3">
    <name type="scientific">SAR324 cluster bacterium</name>
    <dbReference type="NCBI Taxonomy" id="2024889"/>
    <lineage>
        <taxon>Bacteria</taxon>
        <taxon>Deltaproteobacteria</taxon>
        <taxon>SAR324 cluster</taxon>
    </lineage>
</organism>
<feature type="non-terminal residue" evidence="2">
    <location>
        <position position="145"/>
    </location>
</feature>
<proteinExistence type="predicted"/>
<feature type="signal peptide" evidence="1">
    <location>
        <begin position="1"/>
        <end position="21"/>
    </location>
</feature>
<keyword evidence="1" id="KW-0732">Signal</keyword>
<evidence type="ECO:0000256" key="1">
    <source>
        <dbReference type="SAM" id="SignalP"/>
    </source>
</evidence>
<protein>
    <submittedName>
        <fullName evidence="2">Uncharacterized protein</fullName>
    </submittedName>
</protein>
<gene>
    <name evidence="2" type="ORF">COB67_07360</name>
</gene>
<accession>A0A2A4T3D1</accession>
<reference evidence="3" key="1">
    <citation type="submission" date="2017-08" db="EMBL/GenBank/DDBJ databases">
        <title>A dynamic microbial community with high functional redundancy inhabits the cold, oxic subseafloor aquifer.</title>
        <authorList>
            <person name="Tully B.J."/>
            <person name="Wheat C.G."/>
            <person name="Glazer B.T."/>
            <person name="Huber J.A."/>
        </authorList>
    </citation>
    <scope>NUCLEOTIDE SEQUENCE [LARGE SCALE GENOMIC DNA]</scope>
</reference>
<dbReference type="Proteomes" id="UP000218113">
    <property type="component" value="Unassembled WGS sequence"/>
</dbReference>
<sequence length="145" mass="16227">MKKRIPLFLKFLFCFELAAFALVPDRRRPQKSSEPNRYYVVPWYIHIEGVGSLTGGVAGIANILDSGTNAAFVSFQNDEFHIKIWGIDDLYLLGNYKSWSSITLSGGVTNIKLNELDSYGVGPDSSSEPSKVKGTFQFKAVQLQW</sequence>
<dbReference type="EMBL" id="NVSR01000043">
    <property type="protein sequence ID" value="PCI28002.1"/>
    <property type="molecule type" value="Genomic_DNA"/>
</dbReference>